<evidence type="ECO:0000313" key="5">
    <source>
        <dbReference type="Proteomes" id="UP000184330"/>
    </source>
</evidence>
<dbReference type="AlphaFoldDB" id="A0A1L7XPK8"/>
<dbReference type="OrthoDB" id="194358at2759"/>
<keyword evidence="1" id="KW-0677">Repeat</keyword>
<accession>A0A1L7XPK8</accession>
<name>A0A1L7XPK8_9HELO</name>
<dbReference type="SMART" id="SM00248">
    <property type="entry name" value="ANK"/>
    <property type="match status" value="5"/>
</dbReference>
<reference evidence="4 5" key="1">
    <citation type="submission" date="2016-03" db="EMBL/GenBank/DDBJ databases">
        <authorList>
            <person name="Ploux O."/>
        </authorList>
    </citation>
    <scope>NUCLEOTIDE SEQUENCE [LARGE SCALE GENOMIC DNA]</scope>
    <source>
        <strain evidence="4 5">UAMH 11012</strain>
    </source>
</reference>
<dbReference type="Pfam" id="PF00023">
    <property type="entry name" value="Ank"/>
    <property type="match status" value="1"/>
</dbReference>
<evidence type="ECO:0000313" key="4">
    <source>
        <dbReference type="EMBL" id="CZR66953.1"/>
    </source>
</evidence>
<dbReference type="Pfam" id="PF12796">
    <property type="entry name" value="Ank_2"/>
    <property type="match status" value="1"/>
</dbReference>
<dbReference type="PANTHER" id="PTHR24166">
    <property type="entry name" value="ROLLING PEBBLES, ISOFORM B"/>
    <property type="match status" value="1"/>
</dbReference>
<dbReference type="PANTHER" id="PTHR24166:SF48">
    <property type="entry name" value="PROTEIN VAPYRIN"/>
    <property type="match status" value="1"/>
</dbReference>
<sequence>MAYLTLKAQWPFAEFRHDNSFFLRHDSRIWQRYKSLKEAPTRTPSSSEEELEQDPEVDQKARIALPSVALPAMALPTIMALPAMVLPAELFSTMVADMVAAVGLHGTTNLRLVSKMFDYEVDNAIFKGGYLKTAPQPYSRHLSRSLYRRYLLFELATLRGKCSRLAWMLHAFPPTWPNLRMKPPKNLCLLLDSLIDRELFVDNQYALEVHYNGSLYPWSDGMFGELKLGALVLASSVEDPLVLGRLLYAFGSSEPCPEDITPKFFSQPLIAASRCGNVKAVKLLIKHGADVDEAGFCGITAASVAAFAGHKDGFTSYSRRYRRTGFRHLLEKIFLLAARIGNVEVLDMMIDDGVHTQYLGRSPNPHMLALTWAAKHGRTGIIRRLLERGIDRRHPNFSTALVTAIYHRREDTARLLIAEDADVNVHFFDLSAHRFCSTALAAAAYRENLGMMRLLRLKGAGPSSCVCPQHHSFVNLCQKYSKAREMAIRLLAEGGVGLEHGDAEARERTAEELVLFALRHGASGIDLAPFDLSRGLYGLNVSRSSD</sequence>
<keyword evidence="2 3" id="KW-0040">ANK repeat</keyword>
<dbReference type="STRING" id="576137.A0A1L7XPK8"/>
<evidence type="ECO:0000256" key="1">
    <source>
        <dbReference type="ARBA" id="ARBA00022737"/>
    </source>
</evidence>
<dbReference type="PROSITE" id="PS50088">
    <property type="entry name" value="ANK_REPEAT"/>
    <property type="match status" value="1"/>
</dbReference>
<dbReference type="InterPro" id="IPR036770">
    <property type="entry name" value="Ankyrin_rpt-contain_sf"/>
</dbReference>
<gene>
    <name evidence="4" type="ORF">PAC_16852</name>
</gene>
<feature type="repeat" description="ANK" evidence="3">
    <location>
        <begin position="268"/>
        <end position="296"/>
    </location>
</feature>
<evidence type="ECO:0000256" key="3">
    <source>
        <dbReference type="PROSITE-ProRule" id="PRU00023"/>
    </source>
</evidence>
<evidence type="ECO:0000256" key="2">
    <source>
        <dbReference type="ARBA" id="ARBA00023043"/>
    </source>
</evidence>
<dbReference type="Gene3D" id="1.25.40.20">
    <property type="entry name" value="Ankyrin repeat-containing domain"/>
    <property type="match status" value="2"/>
</dbReference>
<protein>
    <submittedName>
        <fullName evidence="4">Uncharacterized protein</fullName>
    </submittedName>
</protein>
<dbReference type="InterPro" id="IPR050889">
    <property type="entry name" value="Dendritic_Spine_Reg/Scaffold"/>
</dbReference>
<dbReference type="EMBL" id="FJOG01000041">
    <property type="protein sequence ID" value="CZR66953.1"/>
    <property type="molecule type" value="Genomic_DNA"/>
</dbReference>
<dbReference type="SUPFAM" id="SSF48403">
    <property type="entry name" value="Ankyrin repeat"/>
    <property type="match status" value="1"/>
</dbReference>
<dbReference type="Proteomes" id="UP000184330">
    <property type="component" value="Unassembled WGS sequence"/>
</dbReference>
<organism evidence="4 5">
    <name type="scientific">Phialocephala subalpina</name>
    <dbReference type="NCBI Taxonomy" id="576137"/>
    <lineage>
        <taxon>Eukaryota</taxon>
        <taxon>Fungi</taxon>
        <taxon>Dikarya</taxon>
        <taxon>Ascomycota</taxon>
        <taxon>Pezizomycotina</taxon>
        <taxon>Leotiomycetes</taxon>
        <taxon>Helotiales</taxon>
        <taxon>Mollisiaceae</taxon>
        <taxon>Phialocephala</taxon>
        <taxon>Phialocephala fortinii species complex</taxon>
    </lineage>
</organism>
<dbReference type="InterPro" id="IPR002110">
    <property type="entry name" value="Ankyrin_rpt"/>
</dbReference>
<proteinExistence type="predicted"/>
<dbReference type="PROSITE" id="PS50297">
    <property type="entry name" value="ANK_REP_REGION"/>
    <property type="match status" value="1"/>
</dbReference>
<keyword evidence="5" id="KW-1185">Reference proteome</keyword>